<dbReference type="Pfam" id="PF04248">
    <property type="entry name" value="NTP_transf_9"/>
    <property type="match status" value="2"/>
</dbReference>
<evidence type="ECO:0000313" key="2">
    <source>
        <dbReference type="EMBL" id="MDY0884843.1"/>
    </source>
</evidence>
<dbReference type="PANTHER" id="PTHR34310:SF9">
    <property type="entry name" value="BLR5716 PROTEIN"/>
    <property type="match status" value="1"/>
</dbReference>
<name>A0ABU5EF50_9PROT</name>
<sequence>MANGTMAPERVKTILFEPTPRRLRVEVEKTVVADTIRGMILIESGHLPVYYFPRADVRFDLLEESSRTTHCPYKGEAAYWHLILGARKIEDAVWGYPRPVATAPGYEPPQGPTAESLSEYVAFYWNKVDHWYEEDEEVFVHPRNPYKRVDAIASRRRVEVIIGGEMVATSTNAIFLFETGVPVRYYLPREDVRPSVLQSSETHSRCPYKGIASYHRVVVNGKDYGDLAWYYPDPLQEAYRIKDRIAFYNEKVDAIKIEGIEQPKP</sequence>
<keyword evidence="3" id="KW-1185">Reference proteome</keyword>
<dbReference type="InterPro" id="IPR007361">
    <property type="entry name" value="DUF427"/>
</dbReference>
<accession>A0ABU5EF50</accession>
<evidence type="ECO:0000259" key="1">
    <source>
        <dbReference type="Pfam" id="PF04248"/>
    </source>
</evidence>
<organism evidence="2 3">
    <name type="scientific">Dongia soli</name>
    <dbReference type="NCBI Taxonomy" id="600628"/>
    <lineage>
        <taxon>Bacteria</taxon>
        <taxon>Pseudomonadati</taxon>
        <taxon>Pseudomonadota</taxon>
        <taxon>Alphaproteobacteria</taxon>
        <taxon>Rhodospirillales</taxon>
        <taxon>Dongiaceae</taxon>
        <taxon>Dongia</taxon>
    </lineage>
</organism>
<reference evidence="2 3" key="1">
    <citation type="journal article" date="2016" name="Antonie Van Leeuwenhoek">
        <title>Dongia soli sp. nov., isolated from soil from Dokdo, Korea.</title>
        <authorList>
            <person name="Kim D.U."/>
            <person name="Lee H."/>
            <person name="Kim H."/>
            <person name="Kim S.G."/>
            <person name="Ka J.O."/>
        </authorList>
    </citation>
    <scope>NUCLEOTIDE SEQUENCE [LARGE SCALE GENOMIC DNA]</scope>
    <source>
        <strain evidence="2 3">D78</strain>
    </source>
</reference>
<gene>
    <name evidence="2" type="ORF">SMD27_18510</name>
</gene>
<evidence type="ECO:0000313" key="3">
    <source>
        <dbReference type="Proteomes" id="UP001279642"/>
    </source>
</evidence>
<dbReference type="EMBL" id="JAXCLW010000006">
    <property type="protein sequence ID" value="MDY0884843.1"/>
    <property type="molecule type" value="Genomic_DNA"/>
</dbReference>
<proteinExistence type="predicted"/>
<protein>
    <submittedName>
        <fullName evidence="2">DUF427 domain-containing protein</fullName>
    </submittedName>
</protein>
<dbReference type="InterPro" id="IPR038694">
    <property type="entry name" value="DUF427_sf"/>
</dbReference>
<feature type="domain" description="DUF427" evidence="1">
    <location>
        <begin position="158"/>
        <end position="250"/>
    </location>
</feature>
<dbReference type="Proteomes" id="UP001279642">
    <property type="component" value="Unassembled WGS sequence"/>
</dbReference>
<dbReference type="Gene3D" id="2.170.150.40">
    <property type="entry name" value="Domain of unknown function (DUF427)"/>
    <property type="match status" value="2"/>
</dbReference>
<dbReference type="RefSeq" id="WP_320509916.1">
    <property type="nucleotide sequence ID" value="NZ_JAXCLW010000006.1"/>
</dbReference>
<comment type="caution">
    <text evidence="2">The sequence shown here is derived from an EMBL/GenBank/DDBJ whole genome shotgun (WGS) entry which is preliminary data.</text>
</comment>
<dbReference type="PANTHER" id="PTHR34310">
    <property type="entry name" value="DUF427 DOMAIN PROTEIN (AFU_ORTHOLOGUE AFUA_3G02220)"/>
    <property type="match status" value="1"/>
</dbReference>
<feature type="domain" description="DUF427" evidence="1">
    <location>
        <begin position="24"/>
        <end position="125"/>
    </location>
</feature>